<accession>A0A7C4UGG4</accession>
<dbReference type="InterPro" id="IPR038490">
    <property type="entry name" value="Gingipain_propep_sf"/>
</dbReference>
<sequence length="133" mass="16207">MNKISYEIIDSVIMILNKPVFPAQRYIPFIKNAKFEFIEPDRMIYESTSHYPEIFIKNYGIQKKGCFRMLNMDVYPFHYIPSQNRLIYYKLRIKIEYNITNEYVKINVPQYEMHKEGVEKMVVNPEMIDSYRR</sequence>
<protein>
    <submittedName>
        <fullName evidence="1">Uncharacterized protein</fullName>
    </submittedName>
</protein>
<comment type="caution">
    <text evidence="1">The sequence shown here is derived from an EMBL/GenBank/DDBJ whole genome shotgun (WGS) entry which is preliminary data.</text>
</comment>
<dbReference type="Gene3D" id="2.60.40.3800">
    <property type="match status" value="1"/>
</dbReference>
<name>A0A7C4UGG4_UNCW3</name>
<proteinExistence type="predicted"/>
<organism evidence="1">
    <name type="scientific">candidate division WOR-3 bacterium</name>
    <dbReference type="NCBI Taxonomy" id="2052148"/>
    <lineage>
        <taxon>Bacteria</taxon>
        <taxon>Bacteria division WOR-3</taxon>
    </lineage>
</organism>
<reference evidence="1" key="1">
    <citation type="journal article" date="2020" name="mSystems">
        <title>Genome- and Community-Level Interaction Insights into Carbon Utilization and Element Cycling Functions of Hydrothermarchaeota in Hydrothermal Sediment.</title>
        <authorList>
            <person name="Zhou Z."/>
            <person name="Liu Y."/>
            <person name="Xu W."/>
            <person name="Pan J."/>
            <person name="Luo Z.H."/>
            <person name="Li M."/>
        </authorList>
    </citation>
    <scope>NUCLEOTIDE SEQUENCE [LARGE SCALE GENOMIC DNA]</scope>
    <source>
        <strain evidence="1">SpSt-780</strain>
    </source>
</reference>
<gene>
    <name evidence="1" type="ORF">ENV67_05655</name>
</gene>
<evidence type="ECO:0000313" key="1">
    <source>
        <dbReference type="EMBL" id="HGW92010.1"/>
    </source>
</evidence>
<dbReference type="EMBL" id="DTHG01000070">
    <property type="protein sequence ID" value="HGW92010.1"/>
    <property type="molecule type" value="Genomic_DNA"/>
</dbReference>
<dbReference type="AlphaFoldDB" id="A0A7C4UGG4"/>